<accession>A0A975G4V0</accession>
<proteinExistence type="inferred from homology"/>
<dbReference type="Proteomes" id="UP000676409">
    <property type="component" value="Chromosome"/>
</dbReference>
<evidence type="ECO:0000256" key="1">
    <source>
        <dbReference type="ARBA" id="ARBA00008580"/>
    </source>
</evidence>
<dbReference type="InterPro" id="IPR010985">
    <property type="entry name" value="Ribbon_hlx_hlx"/>
</dbReference>
<evidence type="ECO:0000256" key="3">
    <source>
        <dbReference type="SAM" id="Coils"/>
    </source>
</evidence>
<dbReference type="InterPro" id="IPR038296">
    <property type="entry name" value="ParD_sf"/>
</dbReference>
<dbReference type="CDD" id="cd22231">
    <property type="entry name" value="RHH_NikR_HicB-like"/>
    <property type="match status" value="1"/>
</dbReference>
<sequence length="90" mass="9928">MPARNVNLTEHFADFVDVNVASGRFQNASEVVREALRLLERQQREDELKLEALRQAIGLGRDDAEHGRTVVIGADRIGAFLGGLGRTARS</sequence>
<keyword evidence="5" id="KW-1185">Reference proteome</keyword>
<organism evidence="4 5">
    <name type="scientific">Phenylobacterium montanum</name>
    <dbReference type="NCBI Taxonomy" id="2823693"/>
    <lineage>
        <taxon>Bacteria</taxon>
        <taxon>Pseudomonadati</taxon>
        <taxon>Pseudomonadota</taxon>
        <taxon>Alphaproteobacteria</taxon>
        <taxon>Caulobacterales</taxon>
        <taxon>Caulobacteraceae</taxon>
        <taxon>Phenylobacterium</taxon>
    </lineage>
</organism>
<dbReference type="PANTHER" id="PTHR36582">
    <property type="entry name" value="ANTITOXIN PARD"/>
    <property type="match status" value="1"/>
</dbReference>
<dbReference type="Pfam" id="PF03693">
    <property type="entry name" value="ParD_antitoxin"/>
    <property type="match status" value="1"/>
</dbReference>
<keyword evidence="2" id="KW-1277">Toxin-antitoxin system</keyword>
<evidence type="ECO:0000313" key="4">
    <source>
        <dbReference type="EMBL" id="QUD90594.1"/>
    </source>
</evidence>
<gene>
    <name evidence="4" type="ORF">KCG34_12340</name>
</gene>
<keyword evidence="3" id="KW-0175">Coiled coil</keyword>
<dbReference type="SUPFAM" id="SSF47598">
    <property type="entry name" value="Ribbon-helix-helix"/>
    <property type="match status" value="1"/>
</dbReference>
<dbReference type="GO" id="GO:0006355">
    <property type="term" value="P:regulation of DNA-templated transcription"/>
    <property type="evidence" value="ECO:0007669"/>
    <property type="project" value="InterPro"/>
</dbReference>
<comment type="similarity">
    <text evidence="1">Belongs to the ParD antitoxin family.</text>
</comment>
<dbReference type="Gene3D" id="6.10.10.120">
    <property type="entry name" value="Antitoxin ParD1-like"/>
    <property type="match status" value="1"/>
</dbReference>
<dbReference type="RefSeq" id="WP_211940644.1">
    <property type="nucleotide sequence ID" value="NZ_CP073078.1"/>
</dbReference>
<feature type="coiled-coil region" evidence="3">
    <location>
        <begin position="25"/>
        <end position="56"/>
    </location>
</feature>
<dbReference type="NCBIfam" id="TIGR02606">
    <property type="entry name" value="antidote_CC2985"/>
    <property type="match status" value="1"/>
</dbReference>
<reference evidence="4" key="1">
    <citation type="submission" date="2021-04" db="EMBL/GenBank/DDBJ databases">
        <title>The complete genome sequence of Caulobacter sp. S6.</title>
        <authorList>
            <person name="Tang Y."/>
            <person name="Ouyang W."/>
            <person name="Liu Q."/>
            <person name="Huang B."/>
            <person name="Guo Z."/>
            <person name="Lei P."/>
        </authorList>
    </citation>
    <scope>NUCLEOTIDE SEQUENCE</scope>
    <source>
        <strain evidence="4">S6</strain>
    </source>
</reference>
<evidence type="ECO:0000313" key="5">
    <source>
        <dbReference type="Proteomes" id="UP000676409"/>
    </source>
</evidence>
<name>A0A975G4V0_9CAUL</name>
<dbReference type="EMBL" id="CP073078">
    <property type="protein sequence ID" value="QUD90594.1"/>
    <property type="molecule type" value="Genomic_DNA"/>
</dbReference>
<evidence type="ECO:0000256" key="2">
    <source>
        <dbReference type="ARBA" id="ARBA00022649"/>
    </source>
</evidence>
<dbReference type="PANTHER" id="PTHR36582:SF2">
    <property type="entry name" value="ANTITOXIN PARD"/>
    <property type="match status" value="1"/>
</dbReference>
<protein>
    <submittedName>
        <fullName evidence="4">Type II toxin-antitoxin system ParD family antitoxin</fullName>
    </submittedName>
</protein>
<dbReference type="KEGG" id="caul:KCG34_12340"/>
<dbReference type="AlphaFoldDB" id="A0A975G4V0"/>
<dbReference type="InterPro" id="IPR022789">
    <property type="entry name" value="ParD"/>
</dbReference>